<protein>
    <submittedName>
        <fullName evidence="4">Ankyrin</fullName>
    </submittedName>
</protein>
<accession>A0A8E2J868</accession>
<dbReference type="PANTHER" id="PTHR24171">
    <property type="entry name" value="ANKYRIN REPEAT DOMAIN-CONTAINING PROTEIN 39-RELATED"/>
    <property type="match status" value="1"/>
</dbReference>
<gene>
    <name evidence="4" type="ORF">K432DRAFT_314171</name>
</gene>
<dbReference type="EMBL" id="KV746115">
    <property type="protein sequence ID" value="OCK72965.1"/>
    <property type="molecule type" value="Genomic_DNA"/>
</dbReference>
<dbReference type="Pfam" id="PF12796">
    <property type="entry name" value="Ank_2"/>
    <property type="match status" value="1"/>
</dbReference>
<dbReference type="PROSITE" id="PS50088">
    <property type="entry name" value="ANK_REPEAT"/>
    <property type="match status" value="1"/>
</dbReference>
<keyword evidence="1" id="KW-0677">Repeat</keyword>
<dbReference type="SMART" id="SM00248">
    <property type="entry name" value="ANK"/>
    <property type="match status" value="2"/>
</dbReference>
<dbReference type="AlphaFoldDB" id="A0A8E2J868"/>
<keyword evidence="5" id="KW-1185">Reference proteome</keyword>
<feature type="non-terminal residue" evidence="4">
    <location>
        <position position="97"/>
    </location>
</feature>
<evidence type="ECO:0000313" key="4">
    <source>
        <dbReference type="EMBL" id="OCK72965.1"/>
    </source>
</evidence>
<dbReference type="Proteomes" id="UP000250266">
    <property type="component" value="Unassembled WGS sequence"/>
</dbReference>
<reference evidence="4 5" key="1">
    <citation type="journal article" date="2016" name="Nat. Commun.">
        <title>Ectomycorrhizal ecology is imprinted in the genome of the dominant symbiotic fungus Cenococcum geophilum.</title>
        <authorList>
            <consortium name="DOE Joint Genome Institute"/>
            <person name="Peter M."/>
            <person name="Kohler A."/>
            <person name="Ohm R.A."/>
            <person name="Kuo A."/>
            <person name="Krutzmann J."/>
            <person name="Morin E."/>
            <person name="Arend M."/>
            <person name="Barry K.W."/>
            <person name="Binder M."/>
            <person name="Choi C."/>
            <person name="Clum A."/>
            <person name="Copeland A."/>
            <person name="Grisel N."/>
            <person name="Haridas S."/>
            <person name="Kipfer T."/>
            <person name="LaButti K."/>
            <person name="Lindquist E."/>
            <person name="Lipzen A."/>
            <person name="Maire R."/>
            <person name="Meier B."/>
            <person name="Mihaltcheva S."/>
            <person name="Molinier V."/>
            <person name="Murat C."/>
            <person name="Poggeler S."/>
            <person name="Quandt C.A."/>
            <person name="Sperisen C."/>
            <person name="Tritt A."/>
            <person name="Tisserant E."/>
            <person name="Crous P.W."/>
            <person name="Henrissat B."/>
            <person name="Nehls U."/>
            <person name="Egli S."/>
            <person name="Spatafora J.W."/>
            <person name="Grigoriev I.V."/>
            <person name="Martin F.M."/>
        </authorList>
    </citation>
    <scope>NUCLEOTIDE SEQUENCE [LARGE SCALE GENOMIC DNA]</scope>
    <source>
        <strain evidence="4 5">CBS 459.81</strain>
    </source>
</reference>
<dbReference type="PRINTS" id="PR01415">
    <property type="entry name" value="ANKYRIN"/>
</dbReference>
<evidence type="ECO:0000256" key="2">
    <source>
        <dbReference type="ARBA" id="ARBA00023043"/>
    </source>
</evidence>
<evidence type="ECO:0000313" key="5">
    <source>
        <dbReference type="Proteomes" id="UP000250266"/>
    </source>
</evidence>
<proteinExistence type="predicted"/>
<sequence>MKLLLKQDEISPASKNQALLKAAENGREGIVKLLVEQDDVDINSKDGVGKTPLSWAAKKGRTEVVRLLLTESGININSKDGAGKTPLSWAAEEGHTE</sequence>
<dbReference type="PROSITE" id="PS50297">
    <property type="entry name" value="ANK_REP_REGION"/>
    <property type="match status" value="1"/>
</dbReference>
<feature type="repeat" description="ANK" evidence="3">
    <location>
        <begin position="48"/>
        <end position="81"/>
    </location>
</feature>
<organism evidence="4 5">
    <name type="scientific">Lepidopterella palustris CBS 459.81</name>
    <dbReference type="NCBI Taxonomy" id="1314670"/>
    <lineage>
        <taxon>Eukaryota</taxon>
        <taxon>Fungi</taxon>
        <taxon>Dikarya</taxon>
        <taxon>Ascomycota</taxon>
        <taxon>Pezizomycotina</taxon>
        <taxon>Dothideomycetes</taxon>
        <taxon>Pleosporomycetidae</taxon>
        <taxon>Mytilinidiales</taxon>
        <taxon>Argynnaceae</taxon>
        <taxon>Lepidopterella</taxon>
    </lineage>
</organism>
<dbReference type="InterPro" id="IPR002110">
    <property type="entry name" value="Ankyrin_rpt"/>
</dbReference>
<dbReference type="SUPFAM" id="SSF48403">
    <property type="entry name" value="Ankyrin repeat"/>
    <property type="match status" value="1"/>
</dbReference>
<evidence type="ECO:0000256" key="3">
    <source>
        <dbReference type="PROSITE-ProRule" id="PRU00023"/>
    </source>
</evidence>
<evidence type="ECO:0000256" key="1">
    <source>
        <dbReference type="ARBA" id="ARBA00022737"/>
    </source>
</evidence>
<dbReference type="Gene3D" id="1.25.40.20">
    <property type="entry name" value="Ankyrin repeat-containing domain"/>
    <property type="match status" value="1"/>
</dbReference>
<keyword evidence="2 3" id="KW-0040">ANK repeat</keyword>
<name>A0A8E2J868_9PEZI</name>
<dbReference type="OrthoDB" id="20872at2759"/>
<dbReference type="InterPro" id="IPR036770">
    <property type="entry name" value="Ankyrin_rpt-contain_sf"/>
</dbReference>